<evidence type="ECO:0000256" key="1">
    <source>
        <dbReference type="ARBA" id="ARBA00023186"/>
    </source>
</evidence>
<dbReference type="PANTHER" id="PTHR35299:SF6">
    <property type="entry name" value="RUBISCO ACCUMULATION FACTOR 1"/>
    <property type="match status" value="1"/>
</dbReference>
<dbReference type="Pfam" id="PF18578">
    <property type="entry name" value="Raf1_N"/>
    <property type="match status" value="1"/>
</dbReference>
<keyword evidence="1" id="KW-0143">Chaperone</keyword>
<evidence type="ECO:0000259" key="4">
    <source>
        <dbReference type="Pfam" id="PF18578"/>
    </source>
</evidence>
<accession>A0A9W6BAN9</accession>
<reference evidence="6 7" key="1">
    <citation type="journal article" date="2023" name="Commun. Biol.">
        <title>Reorganization of the ancestral sex-determining regions during the evolution of trioecy in Pleodorina starrii.</title>
        <authorList>
            <person name="Takahashi K."/>
            <person name="Suzuki S."/>
            <person name="Kawai-Toyooka H."/>
            <person name="Yamamoto K."/>
            <person name="Hamaji T."/>
            <person name="Ootsuki R."/>
            <person name="Yamaguchi H."/>
            <person name="Kawachi M."/>
            <person name="Higashiyama T."/>
            <person name="Nozaki H."/>
        </authorList>
    </citation>
    <scope>NUCLEOTIDE SEQUENCE [LARGE SCALE GENOMIC DNA]</scope>
    <source>
        <strain evidence="6 7">NIES-4479</strain>
    </source>
</reference>
<dbReference type="InterPro" id="IPR040858">
    <property type="entry name" value="Raf1_C"/>
</dbReference>
<comment type="caution">
    <text evidence="6">The sequence shown here is derived from an EMBL/GenBank/DDBJ whole genome shotgun (WGS) entry which is preliminary data.</text>
</comment>
<dbReference type="InterPro" id="IPR041358">
    <property type="entry name" value="Raf1_N"/>
</dbReference>
<dbReference type="EMBL" id="BRXU01000001">
    <property type="protein sequence ID" value="GLC48325.1"/>
    <property type="molecule type" value="Genomic_DNA"/>
</dbReference>
<name>A0A9W6BAN9_9CHLO</name>
<feature type="compositionally biased region" description="Low complexity" evidence="2">
    <location>
        <begin position="56"/>
        <end position="67"/>
    </location>
</feature>
<feature type="compositionally biased region" description="Low complexity" evidence="2">
    <location>
        <begin position="379"/>
        <end position="394"/>
    </location>
</feature>
<feature type="region of interest" description="Disordered" evidence="2">
    <location>
        <begin position="373"/>
        <end position="394"/>
    </location>
</feature>
<feature type="domain" description="Rubisco accumulation factor 1 C-terminal" evidence="3">
    <location>
        <begin position="398"/>
        <end position="505"/>
    </location>
</feature>
<feature type="region of interest" description="Disordered" evidence="2">
    <location>
        <begin position="56"/>
        <end position="90"/>
    </location>
</feature>
<evidence type="ECO:0000259" key="3">
    <source>
        <dbReference type="Pfam" id="PF18087"/>
    </source>
</evidence>
<dbReference type="AlphaFoldDB" id="A0A9W6BAN9"/>
<dbReference type="Pfam" id="PF18087">
    <property type="entry name" value="RuBisCo_chap_C"/>
    <property type="match status" value="1"/>
</dbReference>
<evidence type="ECO:0000256" key="2">
    <source>
        <dbReference type="SAM" id="MobiDB-lite"/>
    </source>
</evidence>
<dbReference type="GO" id="GO:0110102">
    <property type="term" value="P:ribulose bisphosphate carboxylase complex assembly"/>
    <property type="evidence" value="ECO:0007669"/>
    <property type="project" value="UniProtKB-ARBA"/>
</dbReference>
<dbReference type="InterPro" id="IPR037494">
    <property type="entry name" value="RAF1"/>
</dbReference>
<evidence type="ECO:0000313" key="7">
    <source>
        <dbReference type="Proteomes" id="UP001165080"/>
    </source>
</evidence>
<organism evidence="6 7">
    <name type="scientific">Pleodorina starrii</name>
    <dbReference type="NCBI Taxonomy" id="330485"/>
    <lineage>
        <taxon>Eukaryota</taxon>
        <taxon>Viridiplantae</taxon>
        <taxon>Chlorophyta</taxon>
        <taxon>core chlorophytes</taxon>
        <taxon>Chlorophyceae</taxon>
        <taxon>CS clade</taxon>
        <taxon>Chlamydomonadales</taxon>
        <taxon>Volvocaceae</taxon>
        <taxon>Pleodorina</taxon>
    </lineage>
</organism>
<feature type="domain" description="Rubisco accumulation factor 1 helix turn helix" evidence="5">
    <location>
        <begin position="131"/>
        <end position="190"/>
    </location>
</feature>
<dbReference type="PANTHER" id="PTHR35299">
    <property type="entry name" value="RUBISCO ACCUMULATION FACTOR 1"/>
    <property type="match status" value="1"/>
</dbReference>
<evidence type="ECO:0000259" key="5">
    <source>
        <dbReference type="Pfam" id="PF18579"/>
    </source>
</evidence>
<gene>
    <name evidence="6" type="primary">PLEST000876</name>
    <name evidence="6" type="ORF">PLESTB_000083800</name>
</gene>
<feature type="domain" description="Rubisco accumulation factor 1 alpha-helical" evidence="4">
    <location>
        <begin position="204"/>
        <end position="309"/>
    </location>
</feature>
<protein>
    <submittedName>
        <fullName evidence="6">Uncharacterized protein</fullName>
    </submittedName>
</protein>
<dbReference type="InterPro" id="IPR040781">
    <property type="entry name" value="Raf1_HTH"/>
</dbReference>
<evidence type="ECO:0000313" key="6">
    <source>
        <dbReference type="EMBL" id="GLC48325.1"/>
    </source>
</evidence>
<keyword evidence="7" id="KW-1185">Reference proteome</keyword>
<dbReference type="Pfam" id="PF18579">
    <property type="entry name" value="Raf1_HTH"/>
    <property type="match status" value="1"/>
</dbReference>
<dbReference type="Proteomes" id="UP001165080">
    <property type="component" value="Unassembled WGS sequence"/>
</dbReference>
<proteinExistence type="predicted"/>
<sequence length="519" mass="55834">MLLATNSNLAARGRCHSVLVQARFGRDGGLILGPGGPNNNGNNNQRAKEARLIVPGQQRQAPGGPQRLLTPEKNQGGRPGGEGSFLPDDSTLGLVSEQLPLVGGPPTLNKYRPPAGFMNETLPDDATVNTDPQELLNKLRARAGHWHELAKFIPALNSKGYNSAVIDEITGITPAEQNKWVVSATVYESVKASPAVPAEVLRRFNGEGVDLLYPFRFLSAERRVAAAQYIVEQELDPTMCEVLARSMKEYERRVPERAGFTDHPADCLAFKYLRDALECRKREDAVAKVELGLQVALTEGARQRLEELLEEKPDASESSSSVAASLVLLRLSPDELGVRPVCVAGELGQVQPEDVQAAPRTSQSGAFGIFTMDTSGPQGEAEASSSGRTSTSSRSPWGWVALPQWRALSMARHPVALTLRDCSAVAAVLAGSKAKTDDDKRRLQGPGILVVDKAPETFQQVDEAAWYVGVPEAGRALQMMDGRRAAAAAARGALFGAVLFLARPPVKETVDRGTDLLQL</sequence>